<dbReference type="EMBL" id="CAADHY010000015">
    <property type="protein sequence ID" value="VFR21697.1"/>
    <property type="molecule type" value="Genomic_DNA"/>
</dbReference>
<name>A0A484PB73_9ZZZZ</name>
<dbReference type="AlphaFoldDB" id="A0A484PB73"/>
<organism evidence="1">
    <name type="scientific">plant metagenome</name>
    <dbReference type="NCBI Taxonomy" id="1297885"/>
    <lineage>
        <taxon>unclassified sequences</taxon>
        <taxon>metagenomes</taxon>
        <taxon>organismal metagenomes</taxon>
    </lineage>
</organism>
<reference evidence="1" key="1">
    <citation type="submission" date="2019-03" db="EMBL/GenBank/DDBJ databases">
        <authorList>
            <person name="Danneels B."/>
        </authorList>
    </citation>
    <scope>NUCLEOTIDE SEQUENCE</scope>
</reference>
<accession>A0A484PB73</accession>
<sequence length="136" mass="15118">MLQAGACHLDAVQRGGDIAPRFLFRVFRRSWSVLDGWLGWIDGLPPCSRHGAIECNREQGHGQLGVVQRTILSPDAKVVNKWKHRAPPGQTRCQHPVVAHLHLVPPPCRCTTPWGRGDPRRCPPQPVHRSCCTDGS</sequence>
<gene>
    <name evidence="1" type="ORF">AMP9_4058</name>
</gene>
<evidence type="ECO:0000313" key="1">
    <source>
        <dbReference type="EMBL" id="VFR21697.1"/>
    </source>
</evidence>
<protein>
    <submittedName>
        <fullName evidence="1">Uncharacterized protein</fullName>
    </submittedName>
</protein>
<proteinExistence type="predicted"/>